<reference evidence="2 3" key="1">
    <citation type="submission" date="2014-08" db="EMBL/GenBank/DDBJ databases">
        <title>Comparative genomics of the Paenibacillus odorifer group.</title>
        <authorList>
            <person name="den Bakker H.C."/>
            <person name="Tsai Y.-C."/>
            <person name="Martin N."/>
            <person name="Korlach J."/>
            <person name="Wiedmann M."/>
        </authorList>
    </citation>
    <scope>NUCLEOTIDE SEQUENCE [LARGE SCALE GENOMIC DNA]</scope>
    <source>
        <strain evidence="2 3">DSM 14472</strain>
    </source>
</reference>
<sequence>MNRSQIIAIAQKDIRAITSNVQVWLGLVLLPLVFGVLLPGILILVIKMVNITDGDLVDMVQKVITQLPAGDKKEQITALPTLNHQIIYIFVNYMLGPFFLLIPVLNSLMIALNSLVGEKERRTLESLLFAPIEVKDLFLGKLAATFIPTFVVTLVSFLLCGIIINGLTYSMFDGLIFPNLNWGLLLLWVAPMFTGLVIQISIFISARSKGFQEAQQIGGIVVLPVVGLAISQVTGVLLLSPQLLLGVGLLLLLVNLLLLRRLTKMNQRHTLFERQVH</sequence>
<gene>
    <name evidence="2" type="ORF">PSTEL_10600</name>
</gene>
<feature type="transmembrane region" description="Helical" evidence="1">
    <location>
        <begin position="243"/>
        <end position="259"/>
    </location>
</feature>
<feature type="transmembrane region" description="Helical" evidence="1">
    <location>
        <begin position="217"/>
        <end position="237"/>
    </location>
</feature>
<dbReference type="Pfam" id="PF12679">
    <property type="entry name" value="ABC2_membrane_2"/>
    <property type="match status" value="1"/>
</dbReference>
<dbReference type="AlphaFoldDB" id="A0A089LPM6"/>
<feature type="transmembrane region" description="Helical" evidence="1">
    <location>
        <begin position="86"/>
        <end position="116"/>
    </location>
</feature>
<feature type="transmembrane region" description="Helical" evidence="1">
    <location>
        <begin position="184"/>
        <end position="205"/>
    </location>
</feature>
<protein>
    <recommendedName>
        <fullName evidence="4">ABC transporter permease</fullName>
    </recommendedName>
</protein>
<keyword evidence="1" id="KW-0812">Transmembrane</keyword>
<evidence type="ECO:0008006" key="4">
    <source>
        <dbReference type="Google" id="ProtNLM"/>
    </source>
</evidence>
<organism evidence="2 3">
    <name type="scientific">Paenibacillus stellifer</name>
    <dbReference type="NCBI Taxonomy" id="169760"/>
    <lineage>
        <taxon>Bacteria</taxon>
        <taxon>Bacillati</taxon>
        <taxon>Bacillota</taxon>
        <taxon>Bacilli</taxon>
        <taxon>Bacillales</taxon>
        <taxon>Paenibacillaceae</taxon>
        <taxon>Paenibacillus</taxon>
    </lineage>
</organism>
<keyword evidence="1" id="KW-0472">Membrane</keyword>
<dbReference type="EMBL" id="CP009286">
    <property type="protein sequence ID" value="AIQ63466.1"/>
    <property type="molecule type" value="Genomic_DNA"/>
</dbReference>
<name>A0A089LPM6_9BACL</name>
<dbReference type="GO" id="GO:0005886">
    <property type="term" value="C:plasma membrane"/>
    <property type="evidence" value="ECO:0007669"/>
    <property type="project" value="UniProtKB-SubCell"/>
</dbReference>
<keyword evidence="1" id="KW-1133">Transmembrane helix</keyword>
<accession>A0A089LPM6</accession>
<dbReference type="STRING" id="169760.PSTEL_10600"/>
<feature type="transmembrane region" description="Helical" evidence="1">
    <location>
        <begin position="137"/>
        <end position="164"/>
    </location>
</feature>
<dbReference type="GO" id="GO:0140359">
    <property type="term" value="F:ABC-type transporter activity"/>
    <property type="evidence" value="ECO:0007669"/>
    <property type="project" value="InterPro"/>
</dbReference>
<evidence type="ECO:0000313" key="2">
    <source>
        <dbReference type="EMBL" id="AIQ63466.1"/>
    </source>
</evidence>
<dbReference type="HOGENOM" id="CLU_091276_1_0_9"/>
<keyword evidence="3" id="KW-1185">Reference proteome</keyword>
<evidence type="ECO:0000256" key="1">
    <source>
        <dbReference type="SAM" id="Phobius"/>
    </source>
</evidence>
<evidence type="ECO:0000313" key="3">
    <source>
        <dbReference type="Proteomes" id="UP000029507"/>
    </source>
</evidence>
<dbReference type="Proteomes" id="UP000029507">
    <property type="component" value="Chromosome"/>
</dbReference>
<proteinExistence type="predicted"/>
<dbReference type="PANTHER" id="PTHR43471">
    <property type="entry name" value="ABC TRANSPORTER PERMEASE"/>
    <property type="match status" value="1"/>
</dbReference>
<feature type="transmembrane region" description="Helical" evidence="1">
    <location>
        <begin position="21"/>
        <end position="46"/>
    </location>
</feature>
<dbReference type="KEGG" id="pste:PSTEL_10600"/>
<dbReference type="PANTHER" id="PTHR43471:SF3">
    <property type="entry name" value="ABC TRANSPORTER PERMEASE PROTEIN NATB"/>
    <property type="match status" value="1"/>
</dbReference>